<proteinExistence type="predicted"/>
<comment type="caution">
    <text evidence="1">The sequence shown here is derived from an EMBL/GenBank/DDBJ whole genome shotgun (WGS) entry which is preliminary data.</text>
</comment>
<accession>A0A8T0SQA4</accession>
<protein>
    <submittedName>
        <fullName evidence="1">Uncharacterized protein</fullName>
    </submittedName>
</protein>
<evidence type="ECO:0000313" key="2">
    <source>
        <dbReference type="Proteomes" id="UP000823388"/>
    </source>
</evidence>
<name>A0A8T0SQA4_PANVG</name>
<sequence length="120" mass="13354">MRLAIVVCAAAYLPRSYRRHASGGSHGWGGARRQRRCRRPDLGKKRVMAVRHPQIMSRHGIQQSACAPACPAATPRSAPKPSPACLSNLWVACALRHNHHRLLLSRSMVKMFKCGSFFLL</sequence>
<reference evidence="1" key="1">
    <citation type="submission" date="2020-05" db="EMBL/GenBank/DDBJ databases">
        <title>WGS assembly of Panicum virgatum.</title>
        <authorList>
            <person name="Lovell J.T."/>
            <person name="Jenkins J."/>
            <person name="Shu S."/>
            <person name="Juenger T.E."/>
            <person name="Schmutz J."/>
        </authorList>
    </citation>
    <scope>NUCLEOTIDE SEQUENCE</scope>
    <source>
        <strain evidence="1">AP13</strain>
    </source>
</reference>
<dbReference type="EMBL" id="CM029045">
    <property type="protein sequence ID" value="KAG2600880.1"/>
    <property type="molecule type" value="Genomic_DNA"/>
</dbReference>
<dbReference type="Proteomes" id="UP000823388">
    <property type="component" value="Chromosome 5K"/>
</dbReference>
<organism evidence="1 2">
    <name type="scientific">Panicum virgatum</name>
    <name type="common">Blackwell switchgrass</name>
    <dbReference type="NCBI Taxonomy" id="38727"/>
    <lineage>
        <taxon>Eukaryota</taxon>
        <taxon>Viridiplantae</taxon>
        <taxon>Streptophyta</taxon>
        <taxon>Embryophyta</taxon>
        <taxon>Tracheophyta</taxon>
        <taxon>Spermatophyta</taxon>
        <taxon>Magnoliopsida</taxon>
        <taxon>Liliopsida</taxon>
        <taxon>Poales</taxon>
        <taxon>Poaceae</taxon>
        <taxon>PACMAD clade</taxon>
        <taxon>Panicoideae</taxon>
        <taxon>Panicodae</taxon>
        <taxon>Paniceae</taxon>
        <taxon>Panicinae</taxon>
        <taxon>Panicum</taxon>
        <taxon>Panicum sect. Hiantes</taxon>
    </lineage>
</organism>
<dbReference type="AlphaFoldDB" id="A0A8T0SQA4"/>
<gene>
    <name evidence="1" type="ORF">PVAP13_5KG554407</name>
</gene>
<keyword evidence="2" id="KW-1185">Reference proteome</keyword>
<evidence type="ECO:0000313" key="1">
    <source>
        <dbReference type="EMBL" id="KAG2600880.1"/>
    </source>
</evidence>